<dbReference type="SUPFAM" id="SSF57701">
    <property type="entry name" value="Zn2/Cys6 DNA-binding domain"/>
    <property type="match status" value="1"/>
</dbReference>
<dbReference type="CDD" id="cd00067">
    <property type="entry name" value="GAL4"/>
    <property type="match status" value="1"/>
</dbReference>
<evidence type="ECO:0000256" key="3">
    <source>
        <dbReference type="SAM" id="MobiDB-lite"/>
    </source>
</evidence>
<evidence type="ECO:0000256" key="1">
    <source>
        <dbReference type="ARBA" id="ARBA00004123"/>
    </source>
</evidence>
<dbReference type="InterPro" id="IPR001138">
    <property type="entry name" value="Zn2Cys6_DnaBD"/>
</dbReference>
<reference evidence="5" key="1">
    <citation type="submission" date="2020-04" db="EMBL/GenBank/DDBJ databases">
        <title>Analysis of mating type loci in Filobasidium floriforme.</title>
        <authorList>
            <person name="Nowrousian M."/>
        </authorList>
    </citation>
    <scope>NUCLEOTIDE SEQUENCE</scope>
    <source>
        <strain evidence="5">CBS 6242</strain>
    </source>
</reference>
<dbReference type="AlphaFoldDB" id="A0A8K0JPH6"/>
<feature type="domain" description="Zn(2)-C6 fungal-type" evidence="4">
    <location>
        <begin position="140"/>
        <end position="169"/>
    </location>
</feature>
<feature type="compositionally biased region" description="Low complexity" evidence="3">
    <location>
        <begin position="300"/>
        <end position="314"/>
    </location>
</feature>
<feature type="compositionally biased region" description="Low complexity" evidence="3">
    <location>
        <begin position="200"/>
        <end position="210"/>
    </location>
</feature>
<dbReference type="GO" id="GO:0005634">
    <property type="term" value="C:nucleus"/>
    <property type="evidence" value="ECO:0007669"/>
    <property type="project" value="UniProtKB-SubCell"/>
</dbReference>
<dbReference type="SMART" id="SM00066">
    <property type="entry name" value="GAL4"/>
    <property type="match status" value="1"/>
</dbReference>
<comment type="subcellular location">
    <subcellularLocation>
        <location evidence="1">Nucleus</location>
    </subcellularLocation>
</comment>
<feature type="region of interest" description="Disordered" evidence="3">
    <location>
        <begin position="178"/>
        <end position="247"/>
    </location>
</feature>
<protein>
    <recommendedName>
        <fullName evidence="4">Zn(2)-C6 fungal-type domain-containing protein</fullName>
    </recommendedName>
</protein>
<dbReference type="InterPro" id="IPR036864">
    <property type="entry name" value="Zn2-C6_fun-type_DNA-bd_sf"/>
</dbReference>
<feature type="compositionally biased region" description="Polar residues" evidence="3">
    <location>
        <begin position="338"/>
        <end position="347"/>
    </location>
</feature>
<proteinExistence type="predicted"/>
<dbReference type="PROSITE" id="PS50048">
    <property type="entry name" value="ZN2_CY6_FUNGAL_2"/>
    <property type="match status" value="1"/>
</dbReference>
<keyword evidence="6" id="KW-1185">Reference proteome</keyword>
<evidence type="ECO:0000256" key="2">
    <source>
        <dbReference type="ARBA" id="ARBA00023242"/>
    </source>
</evidence>
<dbReference type="Proteomes" id="UP000812966">
    <property type="component" value="Unassembled WGS sequence"/>
</dbReference>
<gene>
    <name evidence="5" type="ORF">FFLO_01480</name>
</gene>
<sequence length="493" mass="52648">MMAPSYHPYPTTPVVHQPYFVNAPHASTSYHISSPAAPMIPSAPSFASGPSSGFSPVYSPSPAQSAYFAHPHHGYQGYHPSPSYPAVHEHVKSNPATGLPTEMRALPHAAEYTSFAPTTSPGSGRRAELPIGRRQRVTMACTYCRRRKIRCDGGSPCTNCTRGHRCCDYTPISATESTKASRARKMAQALRESMPEDMSRPSTCSTSSGSADRKRSEGDFAFGLESAPPPGVGPFHQVSHGTMHTSAVKPSRHIGNFQPLTQETPSVLMPSVTIAPPSKKISATDMGHNVVPLVYQPIRSDSSGSSTSSEYPRSVRPQLHHSRTGFTSIGPVSPPYTPSTNDKYPSSGPSMVDISATPDLITPMSGFNFDNGPMMSYPRAYPSRDETERYQTMAPASHSQGFLQPTTFVHGNGYHGMTSFSAPVSPSHGGNLRRTISQGPHVYGTAMPPSTYASQISNGGLVGLGIMMPTGEPDLFDGLKPQGQPGSAIHSGM</sequence>
<dbReference type="Pfam" id="PF00172">
    <property type="entry name" value="Zn_clus"/>
    <property type="match status" value="1"/>
</dbReference>
<comment type="caution">
    <text evidence="5">The sequence shown here is derived from an EMBL/GenBank/DDBJ whole genome shotgun (WGS) entry which is preliminary data.</text>
</comment>
<dbReference type="Gene3D" id="4.10.240.10">
    <property type="entry name" value="Zn(2)-C6 fungal-type DNA-binding domain"/>
    <property type="match status" value="1"/>
</dbReference>
<name>A0A8K0JPH6_9TREE</name>
<dbReference type="InterPro" id="IPR050613">
    <property type="entry name" value="Sec_Metabolite_Reg"/>
</dbReference>
<evidence type="ECO:0000259" key="4">
    <source>
        <dbReference type="PROSITE" id="PS50048"/>
    </source>
</evidence>
<dbReference type="OrthoDB" id="39175at2759"/>
<dbReference type="EMBL" id="JABELV010000021">
    <property type="protein sequence ID" value="KAG7563048.1"/>
    <property type="molecule type" value="Genomic_DNA"/>
</dbReference>
<dbReference type="PANTHER" id="PTHR31001">
    <property type="entry name" value="UNCHARACTERIZED TRANSCRIPTIONAL REGULATORY PROTEIN"/>
    <property type="match status" value="1"/>
</dbReference>
<feature type="region of interest" description="Disordered" evidence="3">
    <location>
        <begin position="298"/>
        <end position="347"/>
    </location>
</feature>
<evidence type="ECO:0000313" key="5">
    <source>
        <dbReference type="EMBL" id="KAG7563048.1"/>
    </source>
</evidence>
<evidence type="ECO:0000313" key="6">
    <source>
        <dbReference type="Proteomes" id="UP000812966"/>
    </source>
</evidence>
<dbReference type="GO" id="GO:0008270">
    <property type="term" value="F:zinc ion binding"/>
    <property type="evidence" value="ECO:0007669"/>
    <property type="project" value="InterPro"/>
</dbReference>
<organism evidence="5 6">
    <name type="scientific">Filobasidium floriforme</name>
    <dbReference type="NCBI Taxonomy" id="5210"/>
    <lineage>
        <taxon>Eukaryota</taxon>
        <taxon>Fungi</taxon>
        <taxon>Dikarya</taxon>
        <taxon>Basidiomycota</taxon>
        <taxon>Agaricomycotina</taxon>
        <taxon>Tremellomycetes</taxon>
        <taxon>Filobasidiales</taxon>
        <taxon>Filobasidiaceae</taxon>
        <taxon>Filobasidium</taxon>
    </lineage>
</organism>
<keyword evidence="2" id="KW-0539">Nucleus</keyword>
<accession>A0A8K0JPH6</accession>
<dbReference type="GO" id="GO:0000981">
    <property type="term" value="F:DNA-binding transcription factor activity, RNA polymerase II-specific"/>
    <property type="evidence" value="ECO:0007669"/>
    <property type="project" value="InterPro"/>
</dbReference>
<dbReference type="PROSITE" id="PS00463">
    <property type="entry name" value="ZN2_CY6_FUNGAL_1"/>
    <property type="match status" value="1"/>
</dbReference>